<proteinExistence type="evidence at transcript level"/>
<organism evidence="2">
    <name type="scientific">Picea sitchensis</name>
    <name type="common">Sitka spruce</name>
    <name type="synonym">Pinus sitchensis</name>
    <dbReference type="NCBI Taxonomy" id="3332"/>
    <lineage>
        <taxon>Eukaryota</taxon>
        <taxon>Viridiplantae</taxon>
        <taxon>Streptophyta</taxon>
        <taxon>Embryophyta</taxon>
        <taxon>Tracheophyta</taxon>
        <taxon>Spermatophyta</taxon>
        <taxon>Pinopsida</taxon>
        <taxon>Pinidae</taxon>
        <taxon>Conifers I</taxon>
        <taxon>Pinales</taxon>
        <taxon>Pinaceae</taxon>
        <taxon>Picea</taxon>
    </lineage>
</organism>
<reference evidence="2" key="1">
    <citation type="submission" date="2010-04" db="EMBL/GenBank/DDBJ databases">
        <authorList>
            <person name="Reid K.E."/>
            <person name="Liao N."/>
            <person name="Chan S."/>
            <person name="Docking R."/>
            <person name="Taylor G."/>
            <person name="Moore R."/>
            <person name="Mayo M."/>
            <person name="Munro S."/>
            <person name="King J."/>
            <person name="Yanchuk A."/>
            <person name="Holt R."/>
            <person name="Jones S."/>
            <person name="Marra M."/>
            <person name="Ritland C.E."/>
            <person name="Ritland K."/>
            <person name="Bohlmann J."/>
        </authorList>
    </citation>
    <scope>NUCLEOTIDE SEQUENCE</scope>
    <source>
        <tissue evidence="2">Bud</tissue>
    </source>
</reference>
<dbReference type="EMBL" id="BT124648">
    <property type="protein sequence ID" value="ADE77884.1"/>
    <property type="molecule type" value="mRNA"/>
</dbReference>
<dbReference type="InterPro" id="IPR038796">
    <property type="entry name" value="At1g76070-like"/>
</dbReference>
<dbReference type="AlphaFoldDB" id="D5AEB5"/>
<name>D5AEB5_PICSI</name>
<accession>D5AEB5</accession>
<sequence length="172" mass="18579">MAASPGHQIPTKSSLVIRPPIAVLTVATFSPGRDLKRLDYSTRHRPAKARWSSVIPDNGAGFESEEPTSPEVGCMGQVKLKQKLAEASKHRTEKKPPVKGKLSKLRKFIFGSHRGGDCGEGSDVCPTGEGCRAAYPTLGHVKRYASGSYDVKYGDIFGRPQPFVAPSGWLSD</sequence>
<dbReference type="PANTHER" id="PTHR34779:SF1">
    <property type="entry name" value="OS09G0542900 PROTEIN"/>
    <property type="match status" value="1"/>
</dbReference>
<feature type="region of interest" description="Disordered" evidence="1">
    <location>
        <begin position="41"/>
        <end position="72"/>
    </location>
</feature>
<evidence type="ECO:0000313" key="2">
    <source>
        <dbReference type="EMBL" id="ADE77884.1"/>
    </source>
</evidence>
<protein>
    <submittedName>
        <fullName evidence="2">Uncharacterized protein</fullName>
    </submittedName>
</protein>
<evidence type="ECO:0000256" key="1">
    <source>
        <dbReference type="SAM" id="MobiDB-lite"/>
    </source>
</evidence>
<dbReference type="PANTHER" id="PTHR34779">
    <property type="entry name" value="OS09G0542900 PROTEIN"/>
    <property type="match status" value="1"/>
</dbReference>
<dbReference type="OMA" id="VACPTEE"/>